<keyword evidence="5" id="KW-1185">Reference proteome</keyword>
<dbReference type="InterPro" id="IPR053213">
    <property type="entry name" value="RLP29"/>
</dbReference>
<dbReference type="Gene3D" id="3.80.10.10">
    <property type="entry name" value="Ribonuclease Inhibitor"/>
    <property type="match status" value="3"/>
</dbReference>
<reference evidence="4" key="2">
    <citation type="submission" date="2023-04" db="EMBL/GenBank/DDBJ databases">
        <authorList>
            <person name="Bruccoleri R.E."/>
            <person name="Oakeley E.J."/>
            <person name="Faust A.-M."/>
            <person name="Dessus-Babus S."/>
            <person name="Altorfer M."/>
            <person name="Burckhardt D."/>
            <person name="Oertli M."/>
            <person name="Naumann U."/>
            <person name="Petersen F."/>
            <person name="Wong J."/>
        </authorList>
    </citation>
    <scope>NUCLEOTIDE SEQUENCE</scope>
    <source>
        <strain evidence="4">GSM-AAB239-AS_SAM_17_03QT</strain>
        <tissue evidence="4">Leaf</tissue>
    </source>
</reference>
<dbReference type="PANTHER" id="PTHR48009:SF7">
    <property type="entry name" value="LEUCINE-RICH REPEAT (LRR) FAMILY PROTEIN"/>
    <property type="match status" value="1"/>
</dbReference>
<organism evidence="4 5">
    <name type="scientific">Iris pallida</name>
    <name type="common">Sweet iris</name>
    <dbReference type="NCBI Taxonomy" id="29817"/>
    <lineage>
        <taxon>Eukaryota</taxon>
        <taxon>Viridiplantae</taxon>
        <taxon>Streptophyta</taxon>
        <taxon>Embryophyta</taxon>
        <taxon>Tracheophyta</taxon>
        <taxon>Spermatophyta</taxon>
        <taxon>Magnoliopsida</taxon>
        <taxon>Liliopsida</taxon>
        <taxon>Asparagales</taxon>
        <taxon>Iridaceae</taxon>
        <taxon>Iridoideae</taxon>
        <taxon>Irideae</taxon>
        <taxon>Iris</taxon>
    </lineage>
</organism>
<dbReference type="EMBL" id="JANAVB010024000">
    <property type="protein sequence ID" value="KAJ6822620.1"/>
    <property type="molecule type" value="Genomic_DNA"/>
</dbReference>
<feature type="signal peptide" evidence="3">
    <location>
        <begin position="1"/>
        <end position="22"/>
    </location>
</feature>
<dbReference type="AlphaFoldDB" id="A0AAX6G1W6"/>
<dbReference type="Proteomes" id="UP001140949">
    <property type="component" value="Unassembled WGS sequence"/>
</dbReference>
<dbReference type="InterPro" id="IPR001611">
    <property type="entry name" value="Leu-rich_rpt"/>
</dbReference>
<keyword evidence="1" id="KW-0433">Leucine-rich repeat</keyword>
<keyword evidence="3" id="KW-0732">Signal</keyword>
<dbReference type="InterPro" id="IPR032675">
    <property type="entry name" value="LRR_dom_sf"/>
</dbReference>
<keyword evidence="4" id="KW-0418">Kinase</keyword>
<dbReference type="SUPFAM" id="SSF52058">
    <property type="entry name" value="L domain-like"/>
    <property type="match status" value="1"/>
</dbReference>
<keyword evidence="4" id="KW-0675">Receptor</keyword>
<name>A0AAX6G1W6_IRIPA</name>
<sequence length="426" mass="44848">MAISSLLLLILTLSTYPFLTYSSKTHPSDVHALMLLKLSVDPTSVLPSSCLSSWDFSVDPCASAFTERFTCGLRCDAADSSGYSRVTDLCLDPAGYSGPLSSSVWSLPFLQTLSLADNRFSGPIPSPPPPALPSALRSVTLSRNSFSGEIPFFPPAPSLQELFLDGNLLSGTIAGKFDELVALQRLELQRNNITGALPDRLGLLASLSYLDASDNALTGALPAAGLPPSLVQISLRNNGLAGALPGGSALAAALPALQVLDLSRNRMSGAVPASLFRHPALEQLSLGYNRLEAIEEPADGGAGSRLVAVDLKNNELAGLLPAFLGSMPRLSAVDLESNRFTGMIPADYAVRAVGGGAEAVPFGRLLLAGNYLFGPIPSPMETMEEGSAMVSLADNCLFRCPATFFFCRGLEQKSPSTCRDFNPVIP</sequence>
<reference evidence="4" key="1">
    <citation type="journal article" date="2023" name="GigaByte">
        <title>Genome assembly of the bearded iris, Iris pallida Lam.</title>
        <authorList>
            <person name="Bruccoleri R.E."/>
            <person name="Oakeley E.J."/>
            <person name="Faust A.M.E."/>
            <person name="Altorfer M."/>
            <person name="Dessus-Babus S."/>
            <person name="Burckhardt D."/>
            <person name="Oertli M."/>
            <person name="Naumann U."/>
            <person name="Petersen F."/>
            <person name="Wong J."/>
        </authorList>
    </citation>
    <scope>NUCLEOTIDE SEQUENCE</scope>
    <source>
        <strain evidence="4">GSM-AAB239-AS_SAM_17_03QT</strain>
    </source>
</reference>
<evidence type="ECO:0000256" key="2">
    <source>
        <dbReference type="ARBA" id="ARBA00022737"/>
    </source>
</evidence>
<dbReference type="InterPro" id="IPR003591">
    <property type="entry name" value="Leu-rich_rpt_typical-subtyp"/>
</dbReference>
<keyword evidence="4" id="KW-0808">Transferase</keyword>
<dbReference type="SMART" id="SM00369">
    <property type="entry name" value="LRR_TYP"/>
    <property type="match status" value="3"/>
</dbReference>
<dbReference type="Pfam" id="PF00560">
    <property type="entry name" value="LRR_1"/>
    <property type="match status" value="1"/>
</dbReference>
<protein>
    <submittedName>
        <fullName evidence="4">Receptor-like protein kinase</fullName>
    </submittedName>
</protein>
<evidence type="ECO:0000313" key="4">
    <source>
        <dbReference type="EMBL" id="KAJ6822620.1"/>
    </source>
</evidence>
<feature type="chain" id="PRO_5043388320" evidence="3">
    <location>
        <begin position="23"/>
        <end position="426"/>
    </location>
</feature>
<evidence type="ECO:0000256" key="1">
    <source>
        <dbReference type="ARBA" id="ARBA00022614"/>
    </source>
</evidence>
<gene>
    <name evidence="4" type="ORF">M6B38_386975</name>
</gene>
<comment type="caution">
    <text evidence="4">The sequence shown here is derived from an EMBL/GenBank/DDBJ whole genome shotgun (WGS) entry which is preliminary data.</text>
</comment>
<evidence type="ECO:0000313" key="5">
    <source>
        <dbReference type="Proteomes" id="UP001140949"/>
    </source>
</evidence>
<evidence type="ECO:0000256" key="3">
    <source>
        <dbReference type="SAM" id="SignalP"/>
    </source>
</evidence>
<dbReference type="GO" id="GO:0016301">
    <property type="term" value="F:kinase activity"/>
    <property type="evidence" value="ECO:0007669"/>
    <property type="project" value="UniProtKB-KW"/>
</dbReference>
<dbReference type="PANTHER" id="PTHR48009">
    <property type="entry name" value="LEUCINE-RICH REPEAT (LRR) FAMILY PROTEIN"/>
    <property type="match status" value="1"/>
</dbReference>
<dbReference type="Pfam" id="PF13855">
    <property type="entry name" value="LRR_8"/>
    <property type="match status" value="2"/>
</dbReference>
<accession>A0AAX6G1W6</accession>
<keyword evidence="2" id="KW-0677">Repeat</keyword>
<proteinExistence type="predicted"/>
<dbReference type="PRINTS" id="PR00019">
    <property type="entry name" value="LEURICHRPT"/>
</dbReference>